<reference evidence="1" key="1">
    <citation type="journal article" date="2022" name="bioRxiv">
        <title>Sequencing and chromosome-scale assembly of the giantPleurodeles waltlgenome.</title>
        <authorList>
            <person name="Brown T."/>
            <person name="Elewa A."/>
            <person name="Iarovenko S."/>
            <person name="Subramanian E."/>
            <person name="Araus A.J."/>
            <person name="Petzold A."/>
            <person name="Susuki M."/>
            <person name="Suzuki K.-i.T."/>
            <person name="Hayashi T."/>
            <person name="Toyoda A."/>
            <person name="Oliveira C."/>
            <person name="Osipova E."/>
            <person name="Leigh N.D."/>
            <person name="Simon A."/>
            <person name="Yun M.H."/>
        </authorList>
    </citation>
    <scope>NUCLEOTIDE SEQUENCE</scope>
    <source>
        <strain evidence="1">20211129_DDA</strain>
        <tissue evidence="1">Liver</tissue>
    </source>
</reference>
<keyword evidence="2" id="KW-1185">Reference proteome</keyword>
<accession>A0AAV7SLB9</accession>
<evidence type="ECO:0000313" key="2">
    <source>
        <dbReference type="Proteomes" id="UP001066276"/>
    </source>
</evidence>
<name>A0AAV7SLB9_PLEWA</name>
<organism evidence="1 2">
    <name type="scientific">Pleurodeles waltl</name>
    <name type="common">Iberian ribbed newt</name>
    <dbReference type="NCBI Taxonomy" id="8319"/>
    <lineage>
        <taxon>Eukaryota</taxon>
        <taxon>Metazoa</taxon>
        <taxon>Chordata</taxon>
        <taxon>Craniata</taxon>
        <taxon>Vertebrata</taxon>
        <taxon>Euteleostomi</taxon>
        <taxon>Amphibia</taxon>
        <taxon>Batrachia</taxon>
        <taxon>Caudata</taxon>
        <taxon>Salamandroidea</taxon>
        <taxon>Salamandridae</taxon>
        <taxon>Pleurodelinae</taxon>
        <taxon>Pleurodeles</taxon>
    </lineage>
</organism>
<protein>
    <submittedName>
        <fullName evidence="1">Uncharacterized protein</fullName>
    </submittedName>
</protein>
<comment type="caution">
    <text evidence="1">The sequence shown here is derived from an EMBL/GenBank/DDBJ whole genome shotgun (WGS) entry which is preliminary data.</text>
</comment>
<sequence>MDWRLLPCDGDEGIGGSIPWPFPRLSASQDAPLVSFQSTLDAFPFKALTFTQEEGGRELDPVVSQLYSDWLFEEGGANKKEEELSVGIEIRSPLTKMNQMRKPGAEARCVSREDLPLRVPTDNEVRKMDGEVKQTPGGHRHLEPPRHTPGGAWLTLLHECILGMTGIWEMGGGGVGSD</sequence>
<dbReference type="EMBL" id="JANPWB010000008">
    <property type="protein sequence ID" value="KAJ1164846.1"/>
    <property type="molecule type" value="Genomic_DNA"/>
</dbReference>
<proteinExistence type="predicted"/>
<dbReference type="Proteomes" id="UP001066276">
    <property type="component" value="Chromosome 4_2"/>
</dbReference>
<dbReference type="AlphaFoldDB" id="A0AAV7SLB9"/>
<gene>
    <name evidence="1" type="ORF">NDU88_005279</name>
</gene>
<evidence type="ECO:0000313" key="1">
    <source>
        <dbReference type="EMBL" id="KAJ1164846.1"/>
    </source>
</evidence>